<feature type="region of interest" description="Disordered" evidence="1">
    <location>
        <begin position="442"/>
        <end position="463"/>
    </location>
</feature>
<dbReference type="InParanoid" id="K3YR76"/>
<name>K3YR76_SETIT</name>
<dbReference type="HOGENOM" id="CLU_476856_0_0_1"/>
<feature type="compositionally biased region" description="Polar residues" evidence="1">
    <location>
        <begin position="364"/>
        <end position="376"/>
    </location>
</feature>
<dbReference type="Gramene" id="KQL30022">
    <property type="protein sequence ID" value="KQL30022"/>
    <property type="gene ID" value="SETIT_016770mg"/>
</dbReference>
<dbReference type="AlphaFoldDB" id="K3YR76"/>
<dbReference type="eggNOG" id="ENOG502R3Y4">
    <property type="taxonomic scope" value="Eukaryota"/>
</dbReference>
<dbReference type="Proteomes" id="UP000004995">
    <property type="component" value="Unassembled WGS sequence"/>
</dbReference>
<feature type="region of interest" description="Disordered" evidence="1">
    <location>
        <begin position="492"/>
        <end position="515"/>
    </location>
</feature>
<evidence type="ECO:0000313" key="2">
    <source>
        <dbReference type="EnsemblPlants" id="KQL30022"/>
    </source>
</evidence>
<proteinExistence type="predicted"/>
<feature type="compositionally biased region" description="Polar residues" evidence="1">
    <location>
        <begin position="492"/>
        <end position="507"/>
    </location>
</feature>
<protein>
    <submittedName>
        <fullName evidence="2">Uncharacterized protein</fullName>
    </submittedName>
</protein>
<reference evidence="3" key="1">
    <citation type="journal article" date="2012" name="Nat. Biotechnol.">
        <title>Reference genome sequence of the model plant Setaria.</title>
        <authorList>
            <person name="Bennetzen J.L."/>
            <person name="Schmutz J."/>
            <person name="Wang H."/>
            <person name="Percifield R."/>
            <person name="Hawkins J."/>
            <person name="Pontaroli A.C."/>
            <person name="Estep M."/>
            <person name="Feng L."/>
            <person name="Vaughn J.N."/>
            <person name="Grimwood J."/>
            <person name="Jenkins J."/>
            <person name="Barry K."/>
            <person name="Lindquist E."/>
            <person name="Hellsten U."/>
            <person name="Deshpande S."/>
            <person name="Wang X."/>
            <person name="Wu X."/>
            <person name="Mitros T."/>
            <person name="Triplett J."/>
            <person name="Yang X."/>
            <person name="Ye C.Y."/>
            <person name="Mauro-Herrera M."/>
            <person name="Wang L."/>
            <person name="Li P."/>
            <person name="Sharma M."/>
            <person name="Sharma R."/>
            <person name="Ronald P.C."/>
            <person name="Panaud O."/>
            <person name="Kellogg E.A."/>
            <person name="Brutnell T.P."/>
            <person name="Doust A.N."/>
            <person name="Tuskan G.A."/>
            <person name="Rokhsar D."/>
            <person name="Devos K.M."/>
        </authorList>
    </citation>
    <scope>NUCLEOTIDE SEQUENCE [LARGE SCALE GENOMIC DNA]</scope>
    <source>
        <strain evidence="3">cv. Yugu1</strain>
    </source>
</reference>
<evidence type="ECO:0000256" key="1">
    <source>
        <dbReference type="SAM" id="MobiDB-lite"/>
    </source>
</evidence>
<evidence type="ECO:0000313" key="3">
    <source>
        <dbReference type="Proteomes" id="UP000004995"/>
    </source>
</evidence>
<feature type="region of interest" description="Disordered" evidence="1">
    <location>
        <begin position="356"/>
        <end position="398"/>
    </location>
</feature>
<reference evidence="2" key="2">
    <citation type="submission" date="2018-08" db="UniProtKB">
        <authorList>
            <consortium name="EnsemblPlants"/>
        </authorList>
    </citation>
    <scope>IDENTIFICATION</scope>
    <source>
        <strain evidence="2">Yugu1</strain>
    </source>
</reference>
<accession>K3YR76</accession>
<dbReference type="EnsemblPlants" id="KQL30022">
    <property type="protein sequence ID" value="KQL30022"/>
    <property type="gene ID" value="SETIT_016770mg"/>
</dbReference>
<organism evidence="2 3">
    <name type="scientific">Setaria italica</name>
    <name type="common">Foxtail millet</name>
    <name type="synonym">Panicum italicum</name>
    <dbReference type="NCBI Taxonomy" id="4555"/>
    <lineage>
        <taxon>Eukaryota</taxon>
        <taxon>Viridiplantae</taxon>
        <taxon>Streptophyta</taxon>
        <taxon>Embryophyta</taxon>
        <taxon>Tracheophyta</taxon>
        <taxon>Spermatophyta</taxon>
        <taxon>Magnoliopsida</taxon>
        <taxon>Liliopsida</taxon>
        <taxon>Poales</taxon>
        <taxon>Poaceae</taxon>
        <taxon>PACMAD clade</taxon>
        <taxon>Panicoideae</taxon>
        <taxon>Panicodae</taxon>
        <taxon>Paniceae</taxon>
        <taxon>Cenchrinae</taxon>
        <taxon>Setaria</taxon>
    </lineage>
</organism>
<sequence>MTSKSLLIMRRAPSSTMTNYSSPRCFSIRIPKFSWATWPLWFVGKKSQPPTNSSILTESRMAPKFESHWPGAGAHAPLDRHRRHARGMSEIGNELGVGRCDPVAFHPPACDLPLPAGLAVAGADAPSRVGDPDGPVAVGGVGLPRPRDVPPQQRLLPLVQQAEPLQRRRQRVVHLPPPRVRLVAGELPQRRHVPVAVVVAEAEPRLEPHEVHGERHGRVRRQDAPLRRAPLRRVPLPEVLHVVGVGRQAFHSLYASRDARGFRIRRIARTFQPAASSAPRCRAPIVSSTSATMSRPDPAIRMLRAAVMAPHAYSCSEWRIVTYASRSGAGEAYGPPRALNGMASLQDPTGSASFRFRSSASGRYSHTSPSRATSSRHLNRFGAGKHRDTTSTCAAAGRRRPWRAARRAVASCRCSRATSLDQLAARPHGSFTATTSYHSVPAAAGSGRSGHDGAPYSSSSSIHSGYRCSQVTFFPTGSRRTVEASVCGSRALHSSTSPASKLSNATRSPPPSSAGATCSFTAVSICDQSIFRLDAYPEFGASGCDIQLAFDASGLSFPDNYQLSSWIIGSSS</sequence>
<dbReference type="EMBL" id="AGNK02000384">
    <property type="status" value="NOT_ANNOTATED_CDS"/>
    <property type="molecule type" value="Genomic_DNA"/>
</dbReference>
<keyword evidence="3" id="KW-1185">Reference proteome</keyword>